<feature type="region of interest" description="Disordered" evidence="1">
    <location>
        <begin position="1"/>
        <end position="31"/>
    </location>
</feature>
<feature type="transmembrane region" description="Helical" evidence="2">
    <location>
        <begin position="38"/>
        <end position="64"/>
    </location>
</feature>
<evidence type="ECO:0000313" key="4">
    <source>
        <dbReference type="Proteomes" id="UP001223420"/>
    </source>
</evidence>
<organism evidence="3 4">
    <name type="scientific">Methylobacterium brachiatum</name>
    <dbReference type="NCBI Taxonomy" id="269660"/>
    <lineage>
        <taxon>Bacteria</taxon>
        <taxon>Pseudomonadati</taxon>
        <taxon>Pseudomonadota</taxon>
        <taxon>Alphaproteobacteria</taxon>
        <taxon>Hyphomicrobiales</taxon>
        <taxon>Methylobacteriaceae</taxon>
        <taxon>Methylobacterium</taxon>
    </lineage>
</organism>
<proteinExistence type="predicted"/>
<keyword evidence="2" id="KW-0812">Transmembrane</keyword>
<evidence type="ECO:0000313" key="3">
    <source>
        <dbReference type="EMBL" id="MDQ0546698.1"/>
    </source>
</evidence>
<keyword evidence="2" id="KW-1133">Transmembrane helix</keyword>
<reference evidence="3" key="1">
    <citation type="submission" date="2023-07" db="EMBL/GenBank/DDBJ databases">
        <title>Genomic Encyclopedia of Type Strains, Phase IV (KMG-IV): sequencing the most valuable type-strain genomes for metagenomic binning, comparative biology and taxonomic classification.</title>
        <authorList>
            <person name="Goeker M."/>
        </authorList>
    </citation>
    <scope>NUCLEOTIDE SEQUENCE</scope>
    <source>
        <strain evidence="3">DSM 19569</strain>
    </source>
</reference>
<keyword evidence="2" id="KW-0472">Membrane</keyword>
<name>A0AAJ1TZQ9_9HYPH</name>
<evidence type="ECO:0000256" key="2">
    <source>
        <dbReference type="SAM" id="Phobius"/>
    </source>
</evidence>
<gene>
    <name evidence="3" type="ORF">QO001_005650</name>
</gene>
<dbReference type="AlphaFoldDB" id="A0AAJ1TZQ9"/>
<comment type="caution">
    <text evidence="3">The sequence shown here is derived from an EMBL/GenBank/DDBJ whole genome shotgun (WGS) entry which is preliminary data.</text>
</comment>
<accession>A0AAJ1TZQ9</accession>
<sequence>MASHVAPHDVAIAPGSAARSRKAPSPVQERLEPGRRRLMVVMALSAGGAIRMAATLIGVARIAALSLDALRWTTSLSILRAPNGTV</sequence>
<dbReference type="RefSeq" id="WP_230367940.1">
    <property type="nucleotide sequence ID" value="NZ_JAJALK010000017.1"/>
</dbReference>
<dbReference type="EMBL" id="JAUSWL010000017">
    <property type="protein sequence ID" value="MDQ0546698.1"/>
    <property type="molecule type" value="Genomic_DNA"/>
</dbReference>
<dbReference type="Proteomes" id="UP001223420">
    <property type="component" value="Unassembled WGS sequence"/>
</dbReference>
<protein>
    <submittedName>
        <fullName evidence="3">Uncharacterized protein</fullName>
    </submittedName>
</protein>
<evidence type="ECO:0000256" key="1">
    <source>
        <dbReference type="SAM" id="MobiDB-lite"/>
    </source>
</evidence>